<evidence type="ECO:0000256" key="8">
    <source>
        <dbReference type="ARBA" id="ARBA00022737"/>
    </source>
</evidence>
<dbReference type="Pfam" id="PF08409">
    <property type="entry name" value="TMTC_DUF1736"/>
    <property type="match status" value="1"/>
</dbReference>
<dbReference type="OrthoDB" id="1658288at2759"/>
<dbReference type="PANTHER" id="PTHR44216:SF3">
    <property type="entry name" value="PROTEIN O-MANNOSYL-TRANSFERASE TMTC2"/>
    <property type="match status" value="1"/>
</dbReference>
<dbReference type="PANTHER" id="PTHR44216">
    <property type="entry name" value="PROTEIN O-MANNOSYL-TRANSFERASE TMTC2"/>
    <property type="match status" value="1"/>
</dbReference>
<evidence type="ECO:0000256" key="11">
    <source>
        <dbReference type="ARBA" id="ARBA00022989"/>
    </source>
</evidence>
<dbReference type="GO" id="GO:0004169">
    <property type="term" value="F:dolichyl-phosphate-mannose-protein mannosyltransferase activity"/>
    <property type="evidence" value="ECO:0007669"/>
    <property type="project" value="UniProtKB-EC"/>
</dbReference>
<dbReference type="Pfam" id="PF13181">
    <property type="entry name" value="TPR_8"/>
    <property type="match status" value="1"/>
</dbReference>
<keyword evidence="10" id="KW-0256">Endoplasmic reticulum</keyword>
<dbReference type="EMBL" id="CACRXK020003762">
    <property type="protein sequence ID" value="CAB4000136.1"/>
    <property type="molecule type" value="Genomic_DNA"/>
</dbReference>
<evidence type="ECO:0000256" key="5">
    <source>
        <dbReference type="ARBA" id="ARBA00012839"/>
    </source>
</evidence>
<reference evidence="13" key="1">
    <citation type="submission" date="2020-04" db="EMBL/GenBank/DDBJ databases">
        <authorList>
            <person name="Alioto T."/>
            <person name="Alioto T."/>
            <person name="Gomez Garrido J."/>
        </authorList>
    </citation>
    <scope>NUCLEOTIDE SEQUENCE</scope>
    <source>
        <strain evidence="13">A484AB</strain>
    </source>
</reference>
<dbReference type="UniPathway" id="UPA00378"/>
<evidence type="ECO:0000256" key="1">
    <source>
        <dbReference type="ARBA" id="ARBA00004141"/>
    </source>
</evidence>
<keyword evidence="8" id="KW-0677">Repeat</keyword>
<keyword evidence="14" id="KW-1185">Reference proteome</keyword>
<keyword evidence="7 13" id="KW-0812">Transmembrane</keyword>
<evidence type="ECO:0000256" key="12">
    <source>
        <dbReference type="ARBA" id="ARBA00023136"/>
    </source>
</evidence>
<dbReference type="InterPro" id="IPR019734">
    <property type="entry name" value="TPR_rpt"/>
</dbReference>
<dbReference type="EC" id="2.4.1.109" evidence="5"/>
<protein>
    <recommendedName>
        <fullName evidence="5">dolichyl-phosphate-mannose--protein mannosyltransferase</fullName>
        <ecNumber evidence="5">2.4.1.109</ecNumber>
    </recommendedName>
</protein>
<dbReference type="PROSITE" id="PS50293">
    <property type="entry name" value="TPR_REGION"/>
    <property type="match status" value="1"/>
</dbReference>
<gene>
    <name evidence="13" type="ORF">PACLA_8A032857</name>
</gene>
<proteinExistence type="inferred from homology"/>
<evidence type="ECO:0000256" key="7">
    <source>
        <dbReference type="ARBA" id="ARBA00022692"/>
    </source>
</evidence>
<dbReference type="InterPro" id="IPR052384">
    <property type="entry name" value="TMTC_O-mannosyltransferase"/>
</dbReference>
<keyword evidence="11" id="KW-1133">Transmembrane helix</keyword>
<evidence type="ECO:0000256" key="3">
    <source>
        <dbReference type="ARBA" id="ARBA00004922"/>
    </source>
</evidence>
<dbReference type="Pfam" id="PF00515">
    <property type="entry name" value="TPR_1"/>
    <property type="match status" value="2"/>
</dbReference>
<evidence type="ECO:0000256" key="9">
    <source>
        <dbReference type="ARBA" id="ARBA00022803"/>
    </source>
</evidence>
<keyword evidence="6" id="KW-0808">Transferase</keyword>
<dbReference type="InterPro" id="IPR013618">
    <property type="entry name" value="TMTC_DUF1736"/>
</dbReference>
<dbReference type="GO" id="GO:0005789">
    <property type="term" value="C:endoplasmic reticulum membrane"/>
    <property type="evidence" value="ECO:0007669"/>
    <property type="project" value="TreeGrafter"/>
</dbReference>
<evidence type="ECO:0000313" key="13">
    <source>
        <dbReference type="EMBL" id="CAB4000136.1"/>
    </source>
</evidence>
<dbReference type="InterPro" id="IPR011990">
    <property type="entry name" value="TPR-like_helical_dom_sf"/>
</dbReference>
<dbReference type="PROSITE" id="PS50005">
    <property type="entry name" value="TPR"/>
    <property type="match status" value="2"/>
</dbReference>
<accession>A0A7D9I313</accession>
<dbReference type="AlphaFoldDB" id="A0A7D9I313"/>
<dbReference type="SUPFAM" id="SSF48452">
    <property type="entry name" value="TPR-like"/>
    <property type="match status" value="1"/>
</dbReference>
<organism evidence="13 14">
    <name type="scientific">Paramuricea clavata</name>
    <name type="common">Red gorgonian</name>
    <name type="synonym">Violescent sea-whip</name>
    <dbReference type="NCBI Taxonomy" id="317549"/>
    <lineage>
        <taxon>Eukaryota</taxon>
        <taxon>Metazoa</taxon>
        <taxon>Cnidaria</taxon>
        <taxon>Anthozoa</taxon>
        <taxon>Octocorallia</taxon>
        <taxon>Malacalcyonacea</taxon>
        <taxon>Plexauridae</taxon>
        <taxon>Paramuricea</taxon>
    </lineage>
</organism>
<dbReference type="SMART" id="SM00028">
    <property type="entry name" value="TPR"/>
    <property type="match status" value="4"/>
</dbReference>
<keyword evidence="9" id="KW-0802">TPR repeat</keyword>
<comment type="caution">
    <text evidence="13">The sequence shown here is derived from an EMBL/GenBank/DDBJ whole genome shotgun (WGS) entry which is preliminary data.</text>
</comment>
<comment type="subcellular location">
    <subcellularLocation>
        <location evidence="2">Endoplasmic reticulum</location>
    </subcellularLocation>
    <subcellularLocation>
        <location evidence="1">Membrane</location>
        <topology evidence="1">Multi-pass membrane protein</topology>
    </subcellularLocation>
</comment>
<comment type="similarity">
    <text evidence="4">Belongs to the TMTC family.</text>
</comment>
<evidence type="ECO:0000256" key="10">
    <source>
        <dbReference type="ARBA" id="ARBA00022824"/>
    </source>
</evidence>
<sequence length="734" mass="83007">MAQKHWKTAGVVSLIGFLCYINSLEGDFVYDDSRAIVENTDILPNTPWSNLLKNDFWGTPLKHSGSHRSYRPVCIASFRLNYYIAGLKPWGYHLVNVLLHCVVSLMVVLVAHIVFKENITVSVAGVLFAVHPIHTEAVAGLVGRADVGAGLFYLASWLSYHNGCPNSDTTTTRWSWMFLSMVFAALSMFTKEQGLTVIGVCLLYDVIIISRIRMKDFPLSMKKAKENGLILRIAVLFTTASILLTTRMILMNNTPPSFSKSDNPAANSDSFITRTLTFLYLPAMNFWLLVFPHTLCFDWSMTSIPLVESLNDIRNLFSFVFYVSFVLFITLCLKGVLRQESKTEFVVKPTSKNFKNNMKKFGVRNRRILRKTNGNVGHSSLNNSLSNNTVKTGGKIDKNEDVIQTNSVKRNNCALDTNERAVLSLAFLVLPFIPATNLFFYVGFVIAERVLYIPSIGFCLLFAYGFSMFWKSGGKFLKLLLAMITCVYLVLLSARTVRRNIDWRSDENLYRSGIAVNPSKAWSNLGNILKQQGKITEAEKAYKKSIEHKWSADTWYNLGLLYQGQKQFSESVKCYEQAIDLRPRFVLPYLNLGVVMENLKYKENALDILTQATKLNGEGLKNPKQHRYGVAAAKYHRGRILADMNRIHEAIEVYREAVETRPDDYPPHSLYNLLGMTQSSICIGEASGSCLFSNNLETLLRTVSLQDMSYNIFTHPGDLCSQLIRLISFTYDAM</sequence>
<keyword evidence="12" id="KW-0472">Membrane</keyword>
<dbReference type="Proteomes" id="UP001152795">
    <property type="component" value="Unassembled WGS sequence"/>
</dbReference>
<comment type="pathway">
    <text evidence="3">Protein modification; protein glycosylation.</text>
</comment>
<dbReference type="Gene3D" id="1.25.40.10">
    <property type="entry name" value="Tetratricopeptide repeat domain"/>
    <property type="match status" value="1"/>
</dbReference>
<name>A0A7D9I313_PARCT</name>
<evidence type="ECO:0000313" key="14">
    <source>
        <dbReference type="Proteomes" id="UP001152795"/>
    </source>
</evidence>
<evidence type="ECO:0000256" key="4">
    <source>
        <dbReference type="ARBA" id="ARBA00007882"/>
    </source>
</evidence>
<evidence type="ECO:0000256" key="2">
    <source>
        <dbReference type="ARBA" id="ARBA00004240"/>
    </source>
</evidence>
<evidence type="ECO:0000256" key="6">
    <source>
        <dbReference type="ARBA" id="ARBA00022679"/>
    </source>
</evidence>